<protein>
    <submittedName>
        <fullName evidence="2">Uncharacterized protein</fullName>
    </submittedName>
</protein>
<dbReference type="EMBL" id="ML734671">
    <property type="protein sequence ID" value="KAB8242135.1"/>
    <property type="molecule type" value="Genomic_DNA"/>
</dbReference>
<dbReference type="Proteomes" id="UP000325434">
    <property type="component" value="Unassembled WGS sequence"/>
</dbReference>
<evidence type="ECO:0000313" key="2">
    <source>
        <dbReference type="EMBL" id="KAB8242135.1"/>
    </source>
</evidence>
<sequence>MLGASSETEYSLAQSSSNFTYIKQHLGVKWESYKCWVVKHIDAQAEGGCSYTVKSGGWNAIRDYMNWIRAGLEHWNLWDEASIESFVQQAEDVLREHSNDSGNDWNYSVDEYWKDRNGQTQDDEEFEEEPDEEPQKQPPKAQDRRTEEFHFPGPWHTHLVFLQLQCPLGGNVSDVNCN</sequence>
<feature type="region of interest" description="Disordered" evidence="1">
    <location>
        <begin position="118"/>
        <end position="150"/>
    </location>
</feature>
<feature type="compositionally biased region" description="Basic and acidic residues" evidence="1">
    <location>
        <begin position="141"/>
        <end position="150"/>
    </location>
</feature>
<feature type="compositionally biased region" description="Acidic residues" evidence="1">
    <location>
        <begin position="121"/>
        <end position="132"/>
    </location>
</feature>
<proteinExistence type="predicted"/>
<evidence type="ECO:0000256" key="1">
    <source>
        <dbReference type="SAM" id="MobiDB-lite"/>
    </source>
</evidence>
<organism evidence="2">
    <name type="scientific">Aspergillus flavus</name>
    <dbReference type="NCBI Taxonomy" id="5059"/>
    <lineage>
        <taxon>Eukaryota</taxon>
        <taxon>Fungi</taxon>
        <taxon>Dikarya</taxon>
        <taxon>Ascomycota</taxon>
        <taxon>Pezizomycotina</taxon>
        <taxon>Eurotiomycetes</taxon>
        <taxon>Eurotiomycetidae</taxon>
        <taxon>Eurotiales</taxon>
        <taxon>Aspergillaceae</taxon>
        <taxon>Aspergillus</taxon>
        <taxon>Aspergillus subgen. Circumdati</taxon>
    </lineage>
</organism>
<accession>A0A5N6GJV7</accession>
<dbReference type="AlphaFoldDB" id="A0A5N6GJV7"/>
<gene>
    <name evidence="2" type="ORF">BDV35DRAFT_367137</name>
</gene>
<reference evidence="2" key="1">
    <citation type="submission" date="2019-04" db="EMBL/GenBank/DDBJ databases">
        <title>Friends and foes A comparative genomics study of 23 Aspergillus species from section Flavi.</title>
        <authorList>
            <consortium name="DOE Joint Genome Institute"/>
            <person name="Kjaerbolling I."/>
            <person name="Vesth T."/>
            <person name="Frisvad J.C."/>
            <person name="Nybo J.L."/>
            <person name="Theobald S."/>
            <person name="Kildgaard S."/>
            <person name="Isbrandt T."/>
            <person name="Kuo A."/>
            <person name="Sato A."/>
            <person name="Lyhne E.K."/>
            <person name="Kogle M.E."/>
            <person name="Wiebenga A."/>
            <person name="Kun R.S."/>
            <person name="Lubbers R.J."/>
            <person name="Makela M.R."/>
            <person name="Barry K."/>
            <person name="Chovatia M."/>
            <person name="Clum A."/>
            <person name="Daum C."/>
            <person name="Haridas S."/>
            <person name="He G."/>
            <person name="LaButti K."/>
            <person name="Lipzen A."/>
            <person name="Mondo S."/>
            <person name="Riley R."/>
            <person name="Salamov A."/>
            <person name="Simmons B.A."/>
            <person name="Magnuson J.K."/>
            <person name="Henrissat B."/>
            <person name="Mortensen U.H."/>
            <person name="Larsen T.O."/>
            <person name="Devries R.P."/>
            <person name="Grigoriev I.V."/>
            <person name="Machida M."/>
            <person name="Baker S.E."/>
            <person name="Andersen M.R."/>
        </authorList>
    </citation>
    <scope>NUCLEOTIDE SEQUENCE [LARGE SCALE GENOMIC DNA]</scope>
    <source>
        <strain evidence="2">CBS 121.62</strain>
    </source>
</reference>
<name>A0A5N6GJV7_ASPFL</name>